<evidence type="ECO:0000259" key="2">
    <source>
        <dbReference type="Pfam" id="PF13202"/>
    </source>
</evidence>
<keyword evidence="5" id="KW-1185">Reference proteome</keyword>
<protein>
    <recommendedName>
        <fullName evidence="2">EF-hand domain-containing protein</fullName>
    </recommendedName>
</protein>
<dbReference type="Proteomes" id="UP000758856">
    <property type="component" value="Unassembled WGS sequence"/>
</dbReference>
<reference evidence="4 5" key="2">
    <citation type="submission" date="2021-01" db="EMBL/GenBank/DDBJ databases">
        <title>Genomic Encyclopedia of Type Strains, Phase IV (KMG-IV): sequencing the most valuable type-strain genomes for metagenomic binning, comparative biology and taxonomic classification.</title>
        <authorList>
            <person name="Goeker M."/>
        </authorList>
    </citation>
    <scope>NUCLEOTIDE SEQUENCE [LARGE SCALE GENOMIC DNA]</scope>
    <source>
        <strain evidence="4 5">DSM 6130</strain>
    </source>
</reference>
<dbReference type="EMBL" id="BSFF01000003">
    <property type="protein sequence ID" value="GLK56988.1"/>
    <property type="molecule type" value="Genomic_DNA"/>
</dbReference>
<feature type="chain" id="PRO_5040839780" description="EF-hand domain-containing protein" evidence="1">
    <location>
        <begin position="22"/>
        <end position="100"/>
    </location>
</feature>
<feature type="domain" description="EF-hand" evidence="2">
    <location>
        <begin position="27"/>
        <end position="45"/>
    </location>
</feature>
<keyword evidence="1" id="KW-0732">Signal</keyword>
<reference evidence="3" key="3">
    <citation type="submission" date="2023-01" db="EMBL/GenBank/DDBJ databases">
        <authorList>
            <person name="Sun Q."/>
            <person name="Evtushenko L."/>
        </authorList>
    </citation>
    <scope>NUCLEOTIDE SEQUENCE</scope>
    <source>
        <strain evidence="3">VKM B-1606</strain>
    </source>
</reference>
<reference evidence="3" key="1">
    <citation type="journal article" date="2014" name="Int. J. Syst. Evol. Microbiol.">
        <title>Complete genome sequence of Corynebacterium casei LMG S-19264T (=DSM 44701T), isolated from a smear-ripened cheese.</title>
        <authorList>
            <consortium name="US DOE Joint Genome Institute (JGI-PGF)"/>
            <person name="Walter F."/>
            <person name="Albersmeier A."/>
            <person name="Kalinowski J."/>
            <person name="Ruckert C."/>
        </authorList>
    </citation>
    <scope>NUCLEOTIDE SEQUENCE</scope>
    <source>
        <strain evidence="3">VKM B-1606</strain>
    </source>
</reference>
<dbReference type="InterPro" id="IPR018247">
    <property type="entry name" value="EF_Hand_1_Ca_BS"/>
</dbReference>
<comment type="caution">
    <text evidence="3">The sequence shown here is derived from an EMBL/GenBank/DDBJ whole genome shotgun (WGS) entry which is preliminary data.</text>
</comment>
<dbReference type="RefSeq" id="WP_204951232.1">
    <property type="nucleotide sequence ID" value="NZ_BSFF01000003.1"/>
</dbReference>
<dbReference type="Gene3D" id="1.10.238.10">
    <property type="entry name" value="EF-hand"/>
    <property type="match status" value="1"/>
</dbReference>
<gene>
    <name evidence="3" type="ORF">GCM10008170_30070</name>
    <name evidence="4" type="ORF">JOD31_003020</name>
</gene>
<evidence type="ECO:0000313" key="3">
    <source>
        <dbReference type="EMBL" id="GLK56988.1"/>
    </source>
</evidence>
<dbReference type="EMBL" id="JAFBCY010000003">
    <property type="protein sequence ID" value="MBM7852778.1"/>
    <property type="molecule type" value="Genomic_DNA"/>
</dbReference>
<proteinExistence type="predicted"/>
<dbReference type="Pfam" id="PF13202">
    <property type="entry name" value="EF-hand_5"/>
    <property type="match status" value="1"/>
</dbReference>
<sequence>MTKKLVAFAAVLLLSAAPAIAAEWPSFKSIDTDGNGQIDSVEWRKNSANLKIEQVPTFEAMDANSTNSVDEDEWAAAEKLSQSYAARCREASSSWCKDAK</sequence>
<dbReference type="PROSITE" id="PS00018">
    <property type="entry name" value="EF_HAND_1"/>
    <property type="match status" value="2"/>
</dbReference>
<accession>A0A9W6IUW8</accession>
<feature type="signal peptide" evidence="1">
    <location>
        <begin position="1"/>
        <end position="21"/>
    </location>
</feature>
<evidence type="ECO:0000313" key="6">
    <source>
        <dbReference type="Proteomes" id="UP001143400"/>
    </source>
</evidence>
<name>A0A9W6IUW8_9HYPH</name>
<organism evidence="3 6">
    <name type="scientific">Methylopila capsulata</name>
    <dbReference type="NCBI Taxonomy" id="61654"/>
    <lineage>
        <taxon>Bacteria</taxon>
        <taxon>Pseudomonadati</taxon>
        <taxon>Pseudomonadota</taxon>
        <taxon>Alphaproteobacteria</taxon>
        <taxon>Hyphomicrobiales</taxon>
        <taxon>Methylopilaceae</taxon>
        <taxon>Methylopila</taxon>
    </lineage>
</organism>
<dbReference type="SUPFAM" id="SSF47473">
    <property type="entry name" value="EF-hand"/>
    <property type="match status" value="1"/>
</dbReference>
<dbReference type="InterPro" id="IPR002048">
    <property type="entry name" value="EF_hand_dom"/>
</dbReference>
<dbReference type="InterPro" id="IPR011992">
    <property type="entry name" value="EF-hand-dom_pair"/>
</dbReference>
<evidence type="ECO:0000256" key="1">
    <source>
        <dbReference type="SAM" id="SignalP"/>
    </source>
</evidence>
<evidence type="ECO:0000313" key="4">
    <source>
        <dbReference type="EMBL" id="MBM7852778.1"/>
    </source>
</evidence>
<dbReference type="Proteomes" id="UP001143400">
    <property type="component" value="Unassembled WGS sequence"/>
</dbReference>
<dbReference type="GO" id="GO:0005509">
    <property type="term" value="F:calcium ion binding"/>
    <property type="evidence" value="ECO:0007669"/>
    <property type="project" value="InterPro"/>
</dbReference>
<dbReference type="AlphaFoldDB" id="A0A9W6IUW8"/>
<evidence type="ECO:0000313" key="5">
    <source>
        <dbReference type="Proteomes" id="UP000758856"/>
    </source>
</evidence>